<name>A0A1Y2FGM2_PROLT</name>
<proteinExistence type="inferred from homology"/>
<dbReference type="AlphaFoldDB" id="A0A1Y2FGM2"/>
<dbReference type="GO" id="GO:0032259">
    <property type="term" value="P:methylation"/>
    <property type="evidence" value="ECO:0007669"/>
    <property type="project" value="UniProtKB-KW"/>
</dbReference>
<dbReference type="InterPro" id="IPR029026">
    <property type="entry name" value="tRNA_m1G_MTases_N"/>
</dbReference>
<sequence>MHGNVYCNCGKIHWLTVFPCDLVDSRKVRLSLRLCVDEFRATNCSDAQKKADLELLLAPLQPATAMPVKKVRLTESPSQAPFKRIQTSQAAKATPKAEAHGSVAIAVPSSVVTTVKDHRAKTLLVGQVARLASLYGIDEIILYDEDAGKHTEPTITKSSDSYVERNDGLSDPLSFMMKLLSYLNEPPCFRDRQFAPCRTLRHVGVLKPFRAPHHGSDRQLGKRFKQVFIDKDSMGTLSNPARVTACSSDDPSGKHIEVLGTDFPDKSITVELDGEHWRQVSPRTPNMALGCYWGYQVRQASSLSDVIIGCDLDGGYNATIGVDTSASGTAATCAASLPKAKHLLFVFGGERGIPFALKQDPKLEHVKPEDLFDYWISPFQQQSLEKPTIDETINMTLAQLQAGLPKRTIEFS</sequence>
<gene>
    <name evidence="2" type="ORF">BCR37DRAFT_316093</name>
</gene>
<dbReference type="Proteomes" id="UP000193685">
    <property type="component" value="Unassembled WGS sequence"/>
</dbReference>
<dbReference type="SUPFAM" id="SSF75217">
    <property type="entry name" value="alpha/beta knot"/>
    <property type="match status" value="1"/>
</dbReference>
<protein>
    <submittedName>
        <fullName evidence="2">Putative RNA methyltransferase-domain-containing protein</fullName>
    </submittedName>
</protein>
<evidence type="ECO:0000256" key="1">
    <source>
        <dbReference type="ARBA" id="ARBA00009841"/>
    </source>
</evidence>
<dbReference type="Pfam" id="PF02598">
    <property type="entry name" value="Methyltrn_RNA_3"/>
    <property type="match status" value="1"/>
</dbReference>
<dbReference type="GeneID" id="63783555"/>
<accession>A0A1Y2FGM2</accession>
<keyword evidence="3" id="KW-1185">Reference proteome</keyword>
<dbReference type="PANTHER" id="PTHR12150:SF13">
    <property type="entry name" value="METHYLTRANSFERASE C9ORF114-RELATED"/>
    <property type="match status" value="1"/>
</dbReference>
<dbReference type="OrthoDB" id="361029at2759"/>
<dbReference type="PANTHER" id="PTHR12150">
    <property type="entry name" value="CLASS IV SAM-BINDING METHYLTRANSFERASE-RELATED"/>
    <property type="match status" value="1"/>
</dbReference>
<dbReference type="STRING" id="56484.A0A1Y2FGM2"/>
<dbReference type="OMA" id="FFPIHKD"/>
<comment type="caution">
    <text evidence="2">The sequence shown here is derived from an EMBL/GenBank/DDBJ whole genome shotgun (WGS) entry which is preliminary data.</text>
</comment>
<reference evidence="2 3" key="1">
    <citation type="submission" date="2016-07" db="EMBL/GenBank/DDBJ databases">
        <title>Pervasive Adenine N6-methylation of Active Genes in Fungi.</title>
        <authorList>
            <consortium name="DOE Joint Genome Institute"/>
            <person name="Mondo S.J."/>
            <person name="Dannebaum R.O."/>
            <person name="Kuo R.C."/>
            <person name="Labutti K."/>
            <person name="Haridas S."/>
            <person name="Kuo A."/>
            <person name="Salamov A."/>
            <person name="Ahrendt S.R."/>
            <person name="Lipzen A."/>
            <person name="Sullivan W."/>
            <person name="Andreopoulos W.B."/>
            <person name="Clum A."/>
            <person name="Lindquist E."/>
            <person name="Daum C."/>
            <person name="Ramamoorthy G.K."/>
            <person name="Gryganskyi A."/>
            <person name="Culley D."/>
            <person name="Magnuson J.K."/>
            <person name="James T.Y."/>
            <person name="O'Malley M.A."/>
            <person name="Stajich J.E."/>
            <person name="Spatafora J.W."/>
            <person name="Visel A."/>
            <person name="Grigoriev I.V."/>
        </authorList>
    </citation>
    <scope>NUCLEOTIDE SEQUENCE [LARGE SCALE GENOMIC DNA]</scope>
    <source>
        <strain evidence="2 3">12-1054</strain>
    </source>
</reference>
<comment type="similarity">
    <text evidence="1">Belongs to the class IV-like SAM-binding methyltransferase superfamily.</text>
</comment>
<dbReference type="CDD" id="cd18086">
    <property type="entry name" value="HsC9orf114-like"/>
    <property type="match status" value="1"/>
</dbReference>
<evidence type="ECO:0000313" key="3">
    <source>
        <dbReference type="Proteomes" id="UP000193685"/>
    </source>
</evidence>
<dbReference type="RefSeq" id="XP_040725435.1">
    <property type="nucleotide sequence ID" value="XM_040866956.1"/>
</dbReference>
<dbReference type="GO" id="GO:0008168">
    <property type="term" value="F:methyltransferase activity"/>
    <property type="evidence" value="ECO:0007669"/>
    <property type="project" value="UniProtKB-KW"/>
</dbReference>
<dbReference type="Gene3D" id="3.40.1280.10">
    <property type="match status" value="2"/>
</dbReference>
<dbReference type="InterPro" id="IPR003750">
    <property type="entry name" value="Put_MeTrfase-C9orf114-like"/>
</dbReference>
<keyword evidence="2" id="KW-0808">Transferase</keyword>
<dbReference type="EMBL" id="MCFI01000009">
    <property type="protein sequence ID" value="ORY82564.1"/>
    <property type="molecule type" value="Genomic_DNA"/>
</dbReference>
<organism evidence="2 3">
    <name type="scientific">Protomyces lactucae-debilis</name>
    <dbReference type="NCBI Taxonomy" id="2754530"/>
    <lineage>
        <taxon>Eukaryota</taxon>
        <taxon>Fungi</taxon>
        <taxon>Dikarya</taxon>
        <taxon>Ascomycota</taxon>
        <taxon>Taphrinomycotina</taxon>
        <taxon>Taphrinomycetes</taxon>
        <taxon>Taphrinales</taxon>
        <taxon>Protomycetaceae</taxon>
        <taxon>Protomyces</taxon>
    </lineage>
</organism>
<keyword evidence="2" id="KW-0489">Methyltransferase</keyword>
<evidence type="ECO:0000313" key="2">
    <source>
        <dbReference type="EMBL" id="ORY82564.1"/>
    </source>
</evidence>
<dbReference type="InterPro" id="IPR029028">
    <property type="entry name" value="Alpha/beta_knot_MTases"/>
</dbReference>